<dbReference type="Proteomes" id="UP000467840">
    <property type="component" value="Chromosome 4"/>
</dbReference>
<evidence type="ECO:0000313" key="2">
    <source>
        <dbReference type="EMBL" id="KAF2300812.1"/>
    </source>
</evidence>
<accession>A0A6A6LHD6</accession>
<feature type="domain" description="F-box protein At3g26010-like beta-propeller" evidence="1">
    <location>
        <begin position="11"/>
        <end position="120"/>
    </location>
</feature>
<reference evidence="2 3" key="1">
    <citation type="journal article" date="2020" name="Mol. Plant">
        <title>The Chromosome-Based Rubber Tree Genome Provides New Insights into Spurge Genome Evolution and Rubber Biosynthesis.</title>
        <authorList>
            <person name="Liu J."/>
            <person name="Shi C."/>
            <person name="Shi C.C."/>
            <person name="Li W."/>
            <person name="Zhang Q.J."/>
            <person name="Zhang Y."/>
            <person name="Li K."/>
            <person name="Lu H.F."/>
            <person name="Shi C."/>
            <person name="Zhu S.T."/>
            <person name="Xiao Z.Y."/>
            <person name="Nan H."/>
            <person name="Yue Y."/>
            <person name="Zhu X.G."/>
            <person name="Wu Y."/>
            <person name="Hong X.N."/>
            <person name="Fan G.Y."/>
            <person name="Tong Y."/>
            <person name="Zhang D."/>
            <person name="Mao C.L."/>
            <person name="Liu Y.L."/>
            <person name="Hao S.J."/>
            <person name="Liu W.Q."/>
            <person name="Lv M.Q."/>
            <person name="Zhang H.B."/>
            <person name="Liu Y."/>
            <person name="Hu-Tang G.R."/>
            <person name="Wang J.P."/>
            <person name="Wang J.H."/>
            <person name="Sun Y.H."/>
            <person name="Ni S.B."/>
            <person name="Chen W.B."/>
            <person name="Zhang X.C."/>
            <person name="Jiao Y.N."/>
            <person name="Eichler E.E."/>
            <person name="Li G.H."/>
            <person name="Liu X."/>
            <person name="Gao L.Z."/>
        </authorList>
    </citation>
    <scope>NUCLEOTIDE SEQUENCE [LARGE SCALE GENOMIC DNA]</scope>
    <source>
        <strain evidence="3">cv. GT1</strain>
        <tissue evidence="2">Leaf</tissue>
    </source>
</reference>
<keyword evidence="3" id="KW-1185">Reference proteome</keyword>
<dbReference type="Pfam" id="PF24750">
    <property type="entry name" value="b-prop_At3g26010-like"/>
    <property type="match status" value="1"/>
</dbReference>
<dbReference type="InterPro" id="IPR056592">
    <property type="entry name" value="Beta-prop_At3g26010-like"/>
</dbReference>
<evidence type="ECO:0000313" key="3">
    <source>
        <dbReference type="Proteomes" id="UP000467840"/>
    </source>
</evidence>
<protein>
    <recommendedName>
        <fullName evidence="1">F-box protein At3g26010-like beta-propeller domain-containing protein</fullName>
    </recommendedName>
</protein>
<gene>
    <name evidence="2" type="ORF">GH714_016010</name>
</gene>
<dbReference type="EMBL" id="JAAGAX010000010">
    <property type="protein sequence ID" value="KAF2300812.1"/>
    <property type="molecule type" value="Genomic_DNA"/>
</dbReference>
<sequence length="154" mass="17765">MTASFLSQDDGYKIVRILKNCDGSTYRDRDISKVLNLEIFSLDTGKWRNVKVSFSVRTGLHISFQRAVLYNGIMHWVHATSDQIIAYDPSKIINISDEFRLIHLPPCKGYIVRDRVLGTCGDLLRRLMVEGEYYVKQYLSVYTLRDYDAGVYGL</sequence>
<evidence type="ECO:0000259" key="1">
    <source>
        <dbReference type="Pfam" id="PF24750"/>
    </source>
</evidence>
<comment type="caution">
    <text evidence="2">The sequence shown here is derived from an EMBL/GenBank/DDBJ whole genome shotgun (WGS) entry which is preliminary data.</text>
</comment>
<organism evidence="2 3">
    <name type="scientific">Hevea brasiliensis</name>
    <name type="common">Para rubber tree</name>
    <name type="synonym">Siphonia brasiliensis</name>
    <dbReference type="NCBI Taxonomy" id="3981"/>
    <lineage>
        <taxon>Eukaryota</taxon>
        <taxon>Viridiplantae</taxon>
        <taxon>Streptophyta</taxon>
        <taxon>Embryophyta</taxon>
        <taxon>Tracheophyta</taxon>
        <taxon>Spermatophyta</taxon>
        <taxon>Magnoliopsida</taxon>
        <taxon>eudicotyledons</taxon>
        <taxon>Gunneridae</taxon>
        <taxon>Pentapetalae</taxon>
        <taxon>rosids</taxon>
        <taxon>fabids</taxon>
        <taxon>Malpighiales</taxon>
        <taxon>Euphorbiaceae</taxon>
        <taxon>Crotonoideae</taxon>
        <taxon>Micrandreae</taxon>
        <taxon>Hevea</taxon>
    </lineage>
</organism>
<name>A0A6A6LHD6_HEVBR</name>
<dbReference type="AlphaFoldDB" id="A0A6A6LHD6"/>
<proteinExistence type="predicted"/>